<evidence type="ECO:0000313" key="2">
    <source>
        <dbReference type="Proteomes" id="UP000595662"/>
    </source>
</evidence>
<dbReference type="RefSeq" id="XP_065956358.1">
    <property type="nucleotide sequence ID" value="XM_066101275.1"/>
</dbReference>
<accession>A0A7T6XJE2</accession>
<proteinExistence type="predicted"/>
<dbReference type="GeneID" id="90952827"/>
<reference evidence="1 2" key="1">
    <citation type="submission" date="2020-08" db="EMBL/GenBank/DDBJ databases">
        <title>The completed genome sequence of the pathogenic ascomycete fungus Penicillium digitatum.</title>
        <authorList>
            <person name="Wang M."/>
        </authorList>
    </citation>
    <scope>NUCLEOTIDE SEQUENCE [LARGE SCALE GENOMIC DNA]</scope>
    <source>
        <strain evidence="1 2">PdW03</strain>
    </source>
</reference>
<dbReference type="Proteomes" id="UP000595662">
    <property type="component" value="Chromosome 2"/>
</dbReference>
<gene>
    <name evidence="1" type="ORF">Pdw03_6169</name>
</gene>
<dbReference type="EMBL" id="CP060775">
    <property type="protein sequence ID" value="QQK42268.1"/>
    <property type="molecule type" value="Genomic_DNA"/>
</dbReference>
<evidence type="ECO:0000313" key="1">
    <source>
        <dbReference type="EMBL" id="QQK42268.1"/>
    </source>
</evidence>
<sequence length="121" mass="14049">MSPLCISGSSHSITCIAYHVSPLLKIKRFHKWLPKIRPRTFTFGECQPPLHPEKITELSRIANDMESAYPLSEFRSLQRAYVEDLKTIDELKKQNQYLRQTLKEYNAALSRCLAALEKNQK</sequence>
<name>A0A7T6XJE2_PENDI</name>
<protein>
    <submittedName>
        <fullName evidence="1">Uncharacterized protein</fullName>
    </submittedName>
</protein>
<dbReference type="AlphaFoldDB" id="A0A7T6XJE2"/>
<organism evidence="1 2">
    <name type="scientific">Penicillium digitatum</name>
    <name type="common">Green mold</name>
    <dbReference type="NCBI Taxonomy" id="36651"/>
    <lineage>
        <taxon>Eukaryota</taxon>
        <taxon>Fungi</taxon>
        <taxon>Dikarya</taxon>
        <taxon>Ascomycota</taxon>
        <taxon>Pezizomycotina</taxon>
        <taxon>Eurotiomycetes</taxon>
        <taxon>Eurotiomycetidae</taxon>
        <taxon>Eurotiales</taxon>
        <taxon>Aspergillaceae</taxon>
        <taxon>Penicillium</taxon>
    </lineage>
</organism>